<reference evidence="2 3" key="1">
    <citation type="submission" date="2024-10" db="EMBL/GenBank/DDBJ databases">
        <title>Updated reference genomes for cyclostephanoid diatoms.</title>
        <authorList>
            <person name="Roberts W.R."/>
            <person name="Alverson A.J."/>
        </authorList>
    </citation>
    <scope>NUCLEOTIDE SEQUENCE [LARGE SCALE GENOMIC DNA]</scope>
    <source>
        <strain evidence="2 3">AJA232-27</strain>
    </source>
</reference>
<accession>A0ABD3MUA4</accession>
<dbReference type="Proteomes" id="UP001530293">
    <property type="component" value="Unassembled WGS sequence"/>
</dbReference>
<comment type="caution">
    <text evidence="2">The sequence shown here is derived from an EMBL/GenBank/DDBJ whole genome shotgun (WGS) entry which is preliminary data.</text>
</comment>
<feature type="region of interest" description="Disordered" evidence="1">
    <location>
        <begin position="93"/>
        <end position="125"/>
    </location>
</feature>
<name>A0ABD3MUA4_9STRA</name>
<proteinExistence type="predicted"/>
<dbReference type="AlphaFoldDB" id="A0ABD3MUA4"/>
<evidence type="ECO:0000313" key="3">
    <source>
        <dbReference type="Proteomes" id="UP001530293"/>
    </source>
</evidence>
<gene>
    <name evidence="2" type="ORF">ACHAWU_007432</name>
</gene>
<sequence length="627" mass="70662">MTSFVAPSLLQSTNVVASNANTPSMSVRPCRFMGITRSRSDSAEKEVGERGDLTLGDLDQLLMHEHPHQHQHQHQHQQGDDDQIHRANNIFHNAGLRSNTIDHSTREEEEEEESTSSSTSLPINPNLRTSLRRIHLDLSGRVLSHVFAPSTHDGTRTTTPLFNLPIKKLSSHPSELHQCNNKRNNWQRLIPHLYLGADYDLDEVWYGATRWISRCSWGPFRMSKRRNSMSMVKESNSIEGGNDASLPTVVTTNAWHSAKRIPTILFPSSKSSAWIIDLEGEQNVFDGTDSTCRLRLIQSEHQQSVSTTNTNAHQTTTTRTVPRQISFEYDSPKYYNIDNINTLYNTKRQLQYAPTLSIEIQTPFLHRRIHLHTKKTWILKEGGDKYGNYYNGDYYTCPSNAVDRRWKYIKERYRDGIPKSNTLHSTTGTSVTNAAIIEGSSSLRNKLSNWLENDGWMPRRITTNLIGNLVSVSEFGLWNDTMNKCRDENGADSSSAIAVVAAAAATADSGAVGESSISKRRSWRSIIPPIHNAGIRLRISKKIDYTTLGIFPWSNNNARSFQTGSSNTNNRGWMEALQSTHVRLELCGLYGLEEEKCASIGLEGDPLDWNGTYKFTFGHEGVTILGK</sequence>
<organism evidence="2 3">
    <name type="scientific">Discostella pseudostelligera</name>
    <dbReference type="NCBI Taxonomy" id="259834"/>
    <lineage>
        <taxon>Eukaryota</taxon>
        <taxon>Sar</taxon>
        <taxon>Stramenopiles</taxon>
        <taxon>Ochrophyta</taxon>
        <taxon>Bacillariophyta</taxon>
        <taxon>Coscinodiscophyceae</taxon>
        <taxon>Thalassiosirophycidae</taxon>
        <taxon>Stephanodiscales</taxon>
        <taxon>Stephanodiscaceae</taxon>
        <taxon>Discostella</taxon>
    </lineage>
</organism>
<keyword evidence="3" id="KW-1185">Reference proteome</keyword>
<protein>
    <submittedName>
        <fullName evidence="2">Uncharacterized protein</fullName>
    </submittedName>
</protein>
<evidence type="ECO:0000313" key="2">
    <source>
        <dbReference type="EMBL" id="KAL3766769.1"/>
    </source>
</evidence>
<evidence type="ECO:0000256" key="1">
    <source>
        <dbReference type="SAM" id="MobiDB-lite"/>
    </source>
</evidence>
<dbReference type="EMBL" id="JALLBG020000080">
    <property type="protein sequence ID" value="KAL3766769.1"/>
    <property type="molecule type" value="Genomic_DNA"/>
</dbReference>